<dbReference type="STRING" id="92947.BVG79_00467"/>
<sequence length="273" mass="29475">MKIIQITDTHFSPEMPYFNGNLAPLAAWIAASGADIVIHTGDISVDGALRPKELTDAITALRASIDLPLLVVPGNHDIGHLADVTPARIAAWHTAVGPDRWVHDQDGWRLIGLNALLIGSNLPEEAAQIAWLTERLEQSGELRTAIFAHCPLFMHDANEGDTGYWAAPPAARQSLLALCEKHGVALYASGHTHRAQLQHHQSMALVWAPPAGFLVRDYVDDVPGANILGAALHILGDDVQSTLIAVPGLRPNWLDDVMDTVYPGTDTVRRPAP</sequence>
<accession>A0A1W6NXA4</accession>
<evidence type="ECO:0000259" key="1">
    <source>
        <dbReference type="Pfam" id="PF00149"/>
    </source>
</evidence>
<dbReference type="SUPFAM" id="SSF56300">
    <property type="entry name" value="Metallo-dependent phosphatases"/>
    <property type="match status" value="1"/>
</dbReference>
<dbReference type="PANTHER" id="PTHR43143:SF1">
    <property type="entry name" value="SERINE_THREONINE-PROTEIN PHOSPHATASE CPPED1"/>
    <property type="match status" value="1"/>
</dbReference>
<dbReference type="Pfam" id="PF00149">
    <property type="entry name" value="Metallophos"/>
    <property type="match status" value="1"/>
</dbReference>
<dbReference type="InterPro" id="IPR029052">
    <property type="entry name" value="Metallo-depent_PP-like"/>
</dbReference>
<dbReference type="KEGG" id="kro:BVG79_00467"/>
<organism evidence="2 3">
    <name type="scientific">Ketogulonicigenium robustum</name>
    <dbReference type="NCBI Taxonomy" id="92947"/>
    <lineage>
        <taxon>Bacteria</taxon>
        <taxon>Pseudomonadati</taxon>
        <taxon>Pseudomonadota</taxon>
        <taxon>Alphaproteobacteria</taxon>
        <taxon>Rhodobacterales</taxon>
        <taxon>Roseobacteraceae</taxon>
        <taxon>Ketogulonicigenium</taxon>
    </lineage>
</organism>
<dbReference type="GO" id="GO:0016787">
    <property type="term" value="F:hydrolase activity"/>
    <property type="evidence" value="ECO:0007669"/>
    <property type="project" value="InterPro"/>
</dbReference>
<dbReference type="EMBL" id="CP019937">
    <property type="protein sequence ID" value="ARO13821.1"/>
    <property type="molecule type" value="Genomic_DNA"/>
</dbReference>
<dbReference type="AlphaFoldDB" id="A0A1W6NXA4"/>
<dbReference type="InterPro" id="IPR051918">
    <property type="entry name" value="STPP_CPPED1"/>
</dbReference>
<dbReference type="InterPro" id="IPR004843">
    <property type="entry name" value="Calcineurin-like_PHP"/>
</dbReference>
<gene>
    <name evidence="2" type="ORF">BVG79_00467</name>
</gene>
<dbReference type="RefSeq" id="WP_085785472.1">
    <property type="nucleotide sequence ID" value="NZ_CP019937.1"/>
</dbReference>
<evidence type="ECO:0000313" key="2">
    <source>
        <dbReference type="EMBL" id="ARO13821.1"/>
    </source>
</evidence>
<dbReference type="Proteomes" id="UP000242447">
    <property type="component" value="Chromosome"/>
</dbReference>
<name>A0A1W6NXA4_9RHOB</name>
<dbReference type="PANTHER" id="PTHR43143">
    <property type="entry name" value="METALLOPHOSPHOESTERASE, CALCINEURIN SUPERFAMILY"/>
    <property type="match status" value="1"/>
</dbReference>
<protein>
    <recommendedName>
        <fullName evidence="1">Calcineurin-like phosphoesterase domain-containing protein</fullName>
    </recommendedName>
</protein>
<proteinExistence type="predicted"/>
<feature type="domain" description="Calcineurin-like phosphoesterase" evidence="1">
    <location>
        <begin position="1"/>
        <end position="194"/>
    </location>
</feature>
<reference evidence="2 3" key="1">
    <citation type="submission" date="2017-02" db="EMBL/GenBank/DDBJ databases">
        <title>Ketogulonicigenium robustum SPU B003 Genome sequencing and assembly.</title>
        <authorList>
            <person name="Li Y."/>
            <person name="Liu L."/>
            <person name="Wang C."/>
            <person name="Zhang M."/>
            <person name="Zhang T."/>
            <person name="Zhang Y."/>
        </authorList>
    </citation>
    <scope>NUCLEOTIDE SEQUENCE [LARGE SCALE GENOMIC DNA]</scope>
    <source>
        <strain evidence="2 3">SPU_B003</strain>
    </source>
</reference>
<dbReference type="OrthoDB" id="651281at2"/>
<dbReference type="Gene3D" id="3.60.21.10">
    <property type="match status" value="1"/>
</dbReference>
<evidence type="ECO:0000313" key="3">
    <source>
        <dbReference type="Proteomes" id="UP000242447"/>
    </source>
</evidence>
<keyword evidence="3" id="KW-1185">Reference proteome</keyword>